<sequence>MKQLSVTVRTDGTRRIIEVANTGASACGLDLLPAVDLGTADDTDRSGNLHPLVPGGLGGPDHALLAGTKAYAVLDLAPGGGAGADVDEMHVLVSPSHMPNAETRAFGLGSGVQVSGPRLGLYRDTVAEAVASMRQADTTQQ</sequence>
<evidence type="ECO:0000313" key="1">
    <source>
        <dbReference type="EMBL" id="MEU3558059.1"/>
    </source>
</evidence>
<protein>
    <recommendedName>
        <fullName evidence="3">DUF4232 domain-containing protein</fullName>
    </recommendedName>
</protein>
<name>A0ABV2YQR7_9ACTN</name>
<dbReference type="EMBL" id="JBEZUR010000081">
    <property type="protein sequence ID" value="MEU3558059.1"/>
    <property type="molecule type" value="Genomic_DNA"/>
</dbReference>
<proteinExistence type="predicted"/>
<organism evidence="1 2">
    <name type="scientific">Streptomyces fragilis</name>
    <dbReference type="NCBI Taxonomy" id="67301"/>
    <lineage>
        <taxon>Bacteria</taxon>
        <taxon>Bacillati</taxon>
        <taxon>Actinomycetota</taxon>
        <taxon>Actinomycetes</taxon>
        <taxon>Kitasatosporales</taxon>
        <taxon>Streptomycetaceae</taxon>
        <taxon>Streptomyces</taxon>
    </lineage>
</organism>
<reference evidence="1 2" key="1">
    <citation type="submission" date="2024-06" db="EMBL/GenBank/DDBJ databases">
        <title>The Natural Products Discovery Center: Release of the First 8490 Sequenced Strains for Exploring Actinobacteria Biosynthetic Diversity.</title>
        <authorList>
            <person name="Kalkreuter E."/>
            <person name="Kautsar S.A."/>
            <person name="Yang D."/>
            <person name="Bader C.D."/>
            <person name="Teijaro C.N."/>
            <person name="Fluegel L."/>
            <person name="Davis C.M."/>
            <person name="Simpson J.R."/>
            <person name="Lauterbach L."/>
            <person name="Steele A.D."/>
            <person name="Gui C."/>
            <person name="Meng S."/>
            <person name="Li G."/>
            <person name="Viehrig K."/>
            <person name="Ye F."/>
            <person name="Su P."/>
            <person name="Kiefer A.F."/>
            <person name="Nichols A."/>
            <person name="Cepeda A.J."/>
            <person name="Yan W."/>
            <person name="Fan B."/>
            <person name="Jiang Y."/>
            <person name="Adhikari A."/>
            <person name="Zheng C.-J."/>
            <person name="Schuster L."/>
            <person name="Cowan T.M."/>
            <person name="Smanski M.J."/>
            <person name="Chevrette M.G."/>
            <person name="De Carvalho L.P.S."/>
            <person name="Shen B."/>
        </authorList>
    </citation>
    <scope>NUCLEOTIDE SEQUENCE [LARGE SCALE GENOMIC DNA]</scope>
    <source>
        <strain evidence="1 2">NPDC038104</strain>
    </source>
</reference>
<dbReference type="Proteomes" id="UP001550850">
    <property type="component" value="Unassembled WGS sequence"/>
</dbReference>
<accession>A0ABV2YQR7</accession>
<gene>
    <name evidence="1" type="ORF">AB0E65_28210</name>
</gene>
<evidence type="ECO:0008006" key="3">
    <source>
        <dbReference type="Google" id="ProtNLM"/>
    </source>
</evidence>
<comment type="caution">
    <text evidence="1">The sequence shown here is derived from an EMBL/GenBank/DDBJ whole genome shotgun (WGS) entry which is preliminary data.</text>
</comment>
<keyword evidence="2" id="KW-1185">Reference proteome</keyword>
<evidence type="ECO:0000313" key="2">
    <source>
        <dbReference type="Proteomes" id="UP001550850"/>
    </source>
</evidence>
<dbReference type="RefSeq" id="WP_359293699.1">
    <property type="nucleotide sequence ID" value="NZ_JBEZUR010000081.1"/>
</dbReference>